<proteinExistence type="predicted"/>
<organism evidence="1 2">
    <name type="scientific">[Clostridium] leptum DSM 753</name>
    <dbReference type="NCBI Taxonomy" id="428125"/>
    <lineage>
        <taxon>Bacteria</taxon>
        <taxon>Bacillati</taxon>
        <taxon>Bacillota</taxon>
        <taxon>Clostridia</taxon>
        <taxon>Eubacteriales</taxon>
        <taxon>Oscillospiraceae</taxon>
        <taxon>Oscillospiraceae incertae sedis</taxon>
    </lineage>
</organism>
<protein>
    <submittedName>
        <fullName evidence="1">Uncharacterized protein</fullName>
    </submittedName>
</protein>
<reference evidence="1 2" key="1">
    <citation type="submission" date="2007-08" db="EMBL/GenBank/DDBJ databases">
        <title>Draft genome sequence of Clostridium leptum (DSM 753).</title>
        <authorList>
            <person name="Sudarsanam P."/>
            <person name="Ley R."/>
            <person name="Guruge J."/>
            <person name="Turnbaugh P.J."/>
            <person name="Mahowald M."/>
            <person name="Liep D."/>
            <person name="Gordon J."/>
        </authorList>
    </citation>
    <scope>NUCLEOTIDE SEQUENCE [LARGE SCALE GENOMIC DNA]</scope>
    <source>
        <strain evidence="1 2">DSM 753</strain>
    </source>
</reference>
<dbReference type="EMBL" id="ABCB02000013">
    <property type="protein sequence ID" value="EDO62710.1"/>
    <property type="molecule type" value="Genomic_DNA"/>
</dbReference>
<name>A7VPP8_9FIRM</name>
<accession>A7VPP8</accession>
<comment type="caution">
    <text evidence="1">The sequence shown here is derived from an EMBL/GenBank/DDBJ whole genome shotgun (WGS) entry which is preliminary data.</text>
</comment>
<dbReference type="Proteomes" id="UP000003490">
    <property type="component" value="Unassembled WGS sequence"/>
</dbReference>
<sequence>MNKKRHYTTTTESRQEKAKALSYQGTVKVFHKLEQSHLLEPLTLPKEETNRPLENTYA</sequence>
<evidence type="ECO:0000313" key="1">
    <source>
        <dbReference type="EMBL" id="EDO62710.1"/>
    </source>
</evidence>
<gene>
    <name evidence="1" type="ORF">CLOLEP_00524</name>
</gene>
<dbReference type="HOGENOM" id="CLU_2971350_0_0_9"/>
<dbReference type="AlphaFoldDB" id="A7VPP8"/>
<reference evidence="1 2" key="2">
    <citation type="submission" date="2007-08" db="EMBL/GenBank/DDBJ databases">
        <authorList>
            <person name="Fulton L."/>
            <person name="Clifton S."/>
            <person name="Fulton B."/>
            <person name="Xu J."/>
            <person name="Minx P."/>
            <person name="Pepin K.H."/>
            <person name="Johnson M."/>
            <person name="Thiruvilangam P."/>
            <person name="Bhonagiri V."/>
            <person name="Nash W.E."/>
            <person name="Wang C."/>
            <person name="Mardis E.R."/>
            <person name="Wilson R.K."/>
        </authorList>
    </citation>
    <scope>NUCLEOTIDE SEQUENCE [LARGE SCALE GENOMIC DNA]</scope>
    <source>
        <strain evidence="1 2">DSM 753</strain>
    </source>
</reference>
<evidence type="ECO:0000313" key="2">
    <source>
        <dbReference type="Proteomes" id="UP000003490"/>
    </source>
</evidence>